<evidence type="ECO:0000259" key="7">
    <source>
        <dbReference type="PROSITE" id="PS51096"/>
    </source>
</evidence>
<evidence type="ECO:0000313" key="9">
    <source>
        <dbReference type="Proteomes" id="UP000619293"/>
    </source>
</evidence>
<dbReference type="InterPro" id="IPR012844">
    <property type="entry name" value="DhaM_N"/>
</dbReference>
<feature type="domain" description="PTS EIIA type-4" evidence="7">
    <location>
        <begin position="60"/>
        <end position="186"/>
    </location>
</feature>
<dbReference type="Proteomes" id="UP000619293">
    <property type="component" value="Unassembled WGS sequence"/>
</dbReference>
<dbReference type="Pfam" id="PF03610">
    <property type="entry name" value="EIIA-man"/>
    <property type="match status" value="1"/>
</dbReference>
<dbReference type="PANTHER" id="PTHR38594">
    <property type="entry name" value="PEP-DEPENDENT DIHYDROXYACETONE KINASE, PHOSPHORYL DONOR SUBUNIT DHAM"/>
    <property type="match status" value="1"/>
</dbReference>
<dbReference type="NCBIfam" id="TIGR02364">
    <property type="entry name" value="dha_pts"/>
    <property type="match status" value="1"/>
</dbReference>
<comment type="subunit">
    <text evidence="5">Homodimer. The dihydroxyacetone kinase complex is composed of a homodimer of DhaM, a homodimer of DhaK and the subunit DhaL.</text>
</comment>
<dbReference type="AlphaFoldDB" id="A0A8J3JXT5"/>
<dbReference type="GO" id="GO:0009401">
    <property type="term" value="P:phosphoenolpyruvate-dependent sugar phosphotransferase system"/>
    <property type="evidence" value="ECO:0007669"/>
    <property type="project" value="InterPro"/>
</dbReference>
<comment type="function">
    <text evidence="2">Component of the dihydroxyacetone kinase complex, which is responsible for the phosphoenolpyruvate (PEP)-dependent phosphorylation of dihydroxyacetone. DhaM serves as the phosphoryl donor. Is phosphorylated by phosphoenolpyruvate in an EI- and HPr-dependent reaction, and a phosphorelay system on histidine residues finally leads to phosphoryl transfer to DhaL and dihydroxyacetone.</text>
</comment>
<dbReference type="GO" id="GO:0047324">
    <property type="term" value="F:phosphoenolpyruvate-glycerone phosphotransferase activity"/>
    <property type="evidence" value="ECO:0007669"/>
    <property type="project" value="UniProtKB-EC"/>
</dbReference>
<accession>A0A8J3JXT5</accession>
<evidence type="ECO:0000256" key="2">
    <source>
        <dbReference type="ARBA" id="ARBA00002788"/>
    </source>
</evidence>
<dbReference type="EMBL" id="BONG01000056">
    <property type="protein sequence ID" value="GIF93107.1"/>
    <property type="molecule type" value="Genomic_DNA"/>
</dbReference>
<dbReference type="PROSITE" id="PS51096">
    <property type="entry name" value="PTS_EIIA_TYPE_4"/>
    <property type="match status" value="1"/>
</dbReference>
<dbReference type="InterPro" id="IPR036662">
    <property type="entry name" value="PTS_EIIA_man-typ_sf"/>
</dbReference>
<evidence type="ECO:0000256" key="5">
    <source>
        <dbReference type="ARBA" id="ARBA00046577"/>
    </source>
</evidence>
<dbReference type="Gene3D" id="3.40.50.510">
    <property type="entry name" value="Phosphotransferase system, mannose-type IIA component"/>
    <property type="match status" value="1"/>
</dbReference>
<sequence>MVRLDGDTVTPHQRHPGRIGPARGRDPRAAGGRRDSILPRPGAPRPVYRSAGYHPHMSGTVGLVLVSHSPDLAAGLRDLLRQVAGDAVAVTVAGGDDDGGLGTSYELIRDAIAEAGSGEGVVVLPDLGSSVLTAKALLEEHPDPKVRLVDAPFVEGAVAAAVIASTGADLDTVVDAAEEAWHARKL</sequence>
<evidence type="ECO:0000256" key="3">
    <source>
        <dbReference type="ARBA" id="ARBA00012095"/>
    </source>
</evidence>
<keyword evidence="4" id="KW-0808">Transferase</keyword>
<comment type="caution">
    <text evidence="8">The sequence shown here is derived from an EMBL/GenBank/DDBJ whole genome shotgun (WGS) entry which is preliminary data.</text>
</comment>
<proteinExistence type="predicted"/>
<evidence type="ECO:0000256" key="4">
    <source>
        <dbReference type="ARBA" id="ARBA00022679"/>
    </source>
</evidence>
<evidence type="ECO:0000256" key="6">
    <source>
        <dbReference type="SAM" id="MobiDB-lite"/>
    </source>
</evidence>
<organism evidence="8 9">
    <name type="scientific">Catellatospora chokoriensis</name>
    <dbReference type="NCBI Taxonomy" id="310353"/>
    <lineage>
        <taxon>Bacteria</taxon>
        <taxon>Bacillati</taxon>
        <taxon>Actinomycetota</taxon>
        <taxon>Actinomycetes</taxon>
        <taxon>Micromonosporales</taxon>
        <taxon>Micromonosporaceae</taxon>
        <taxon>Catellatospora</taxon>
    </lineage>
</organism>
<dbReference type="InterPro" id="IPR039643">
    <property type="entry name" value="DhaM"/>
</dbReference>
<feature type="region of interest" description="Disordered" evidence="6">
    <location>
        <begin position="1"/>
        <end position="51"/>
    </location>
</feature>
<evidence type="ECO:0000256" key="1">
    <source>
        <dbReference type="ARBA" id="ARBA00001113"/>
    </source>
</evidence>
<protein>
    <recommendedName>
        <fullName evidence="3">phosphoenolpyruvate--glycerone phosphotransferase</fullName>
        <ecNumber evidence="3">2.7.1.121</ecNumber>
    </recommendedName>
</protein>
<dbReference type="SUPFAM" id="SSF53062">
    <property type="entry name" value="PTS system fructose IIA component-like"/>
    <property type="match status" value="1"/>
</dbReference>
<evidence type="ECO:0000313" key="8">
    <source>
        <dbReference type="EMBL" id="GIF93107.1"/>
    </source>
</evidence>
<reference evidence="8 9" key="1">
    <citation type="submission" date="2021-01" db="EMBL/GenBank/DDBJ databases">
        <title>Whole genome shotgun sequence of Catellatospora chokoriensis NBRC 107358.</title>
        <authorList>
            <person name="Komaki H."/>
            <person name="Tamura T."/>
        </authorList>
    </citation>
    <scope>NUCLEOTIDE SEQUENCE [LARGE SCALE GENOMIC DNA]</scope>
    <source>
        <strain evidence="8 9">NBRC 107358</strain>
    </source>
</reference>
<keyword evidence="9" id="KW-1185">Reference proteome</keyword>
<comment type="catalytic activity">
    <reaction evidence="1">
        <text>dihydroxyacetone + phosphoenolpyruvate = dihydroxyacetone phosphate + pyruvate</text>
        <dbReference type="Rhea" id="RHEA:18381"/>
        <dbReference type="ChEBI" id="CHEBI:15361"/>
        <dbReference type="ChEBI" id="CHEBI:16016"/>
        <dbReference type="ChEBI" id="CHEBI:57642"/>
        <dbReference type="ChEBI" id="CHEBI:58702"/>
        <dbReference type="EC" id="2.7.1.121"/>
    </reaction>
</comment>
<dbReference type="InterPro" id="IPR004701">
    <property type="entry name" value="PTS_EIIA_man-typ"/>
</dbReference>
<dbReference type="EC" id="2.7.1.121" evidence="3"/>
<dbReference type="GO" id="GO:0016020">
    <property type="term" value="C:membrane"/>
    <property type="evidence" value="ECO:0007669"/>
    <property type="project" value="InterPro"/>
</dbReference>
<feature type="compositionally biased region" description="Basic and acidic residues" evidence="6">
    <location>
        <begin position="23"/>
        <end position="37"/>
    </location>
</feature>
<gene>
    <name evidence="8" type="ORF">Cch02nite_65510</name>
</gene>
<dbReference type="PANTHER" id="PTHR38594:SF1">
    <property type="entry name" value="PEP-DEPENDENT DIHYDROXYACETONE KINASE, PHOSPHORYL DONOR SUBUNIT DHAM"/>
    <property type="match status" value="1"/>
</dbReference>
<dbReference type="GO" id="GO:0019563">
    <property type="term" value="P:glycerol catabolic process"/>
    <property type="evidence" value="ECO:0007669"/>
    <property type="project" value="InterPro"/>
</dbReference>
<name>A0A8J3JXT5_9ACTN</name>